<dbReference type="PROSITE" id="PS00154">
    <property type="entry name" value="ATPASE_E1_E2"/>
    <property type="match status" value="1"/>
</dbReference>
<evidence type="ECO:0000256" key="7">
    <source>
        <dbReference type="ARBA" id="ARBA00022723"/>
    </source>
</evidence>
<evidence type="ECO:0000256" key="3">
    <source>
        <dbReference type="ARBA" id="ARBA00022448"/>
    </source>
</evidence>
<protein>
    <submittedName>
        <fullName evidence="18">Copper-translocating P-type ATPase</fullName>
    </submittedName>
</protein>
<dbReference type="InterPro" id="IPR036412">
    <property type="entry name" value="HAD-like_sf"/>
</dbReference>
<dbReference type="PRINTS" id="PR00120">
    <property type="entry name" value="HATPASE"/>
</dbReference>
<gene>
    <name evidence="18" type="ORF">COV07_03825</name>
</gene>
<name>A0A2H0RJ59_9BACT</name>
<dbReference type="GO" id="GO:0055070">
    <property type="term" value="P:copper ion homeostasis"/>
    <property type="evidence" value="ECO:0007669"/>
    <property type="project" value="TreeGrafter"/>
</dbReference>
<sequence length="616" mass="65066">MHNQKEEKDCCDEMEIPKTKEVASSCHGVGGDGQSGHSEHSSHGSHGMNHGSAKSFLTRFGMVTILLLPLILGTKLADRALGYSLSMSPFLEFVLLTVILLIGSVFFLHATHELKARKPGMMTLVSIAVVAGYLYSVSAIFLPELGMGFGIEIATLIWVLLFGHYLEAKATATGGDALSAVAELLPQVAHRITANMESDVPISDLNKGDTVRVKPGEKIPADGEVSDGGAHVSEALLTGEAKPIRKERGMQVVAGSIVLDGSLTVRLTRVGEHSTVGEIKKLVQRAQGTKPNSQRIADRAAGFLAYIALAVAIVAGFVWYAIGAPIALSFTVAITVLVIACPHALGVAIPAVTALTTKRASRAGMLIKDLSKLEILKSVDTVLFDKTGTLTEGSFGITEIYQNGDHKDDEAILIAASLEAHSSHMIAATFIDEARKRALTIKELGEFENHEGEGVSATLDGVRYYLGTATLLERVGIELSQRKYGLGTIVYLGSEKKHISTFILADKIKGESKLAVSALMKLKVRVAMMTGDNEETARAVGRELGIEQVFAGVMPEGKLEIVRTLQKDGKIVAMVGDGVNDAAALAGANVGLAVGGGTAVAIEAGDMVLMSGNPLL</sequence>
<reference evidence="18 19" key="1">
    <citation type="submission" date="2017-09" db="EMBL/GenBank/DDBJ databases">
        <title>Depth-based differentiation of microbial function through sediment-hosted aquifers and enrichment of novel symbionts in the deep terrestrial subsurface.</title>
        <authorList>
            <person name="Probst A.J."/>
            <person name="Ladd B."/>
            <person name="Jarett J.K."/>
            <person name="Geller-Mcgrath D.E."/>
            <person name="Sieber C.M."/>
            <person name="Emerson J.B."/>
            <person name="Anantharaman K."/>
            <person name="Thomas B.C."/>
            <person name="Malmstrom R."/>
            <person name="Stieglmeier M."/>
            <person name="Klingl A."/>
            <person name="Woyke T."/>
            <person name="Ryan C.M."/>
            <person name="Banfield J.F."/>
        </authorList>
    </citation>
    <scope>NUCLEOTIDE SEQUENCE [LARGE SCALE GENOMIC DNA]</scope>
    <source>
        <strain evidence="18">CG10_big_fil_rev_8_21_14_0_10_45_14</strain>
    </source>
</reference>
<feature type="non-terminal residue" evidence="18">
    <location>
        <position position="616"/>
    </location>
</feature>
<evidence type="ECO:0000256" key="9">
    <source>
        <dbReference type="ARBA" id="ARBA00022840"/>
    </source>
</evidence>
<feature type="transmembrane region" description="Helical" evidence="15">
    <location>
        <begin position="89"/>
        <end position="108"/>
    </location>
</feature>
<dbReference type="NCBIfam" id="TIGR01525">
    <property type="entry name" value="ATPase-IB_hvy"/>
    <property type="match status" value="1"/>
</dbReference>
<feature type="transmembrane region" description="Helical" evidence="15">
    <location>
        <begin position="328"/>
        <end position="355"/>
    </location>
</feature>
<dbReference type="PANTHER" id="PTHR43520">
    <property type="entry name" value="ATP7, ISOFORM B"/>
    <property type="match status" value="1"/>
</dbReference>
<keyword evidence="7 15" id="KW-0479">Metal-binding</keyword>
<dbReference type="Gene3D" id="3.40.1110.10">
    <property type="entry name" value="Calcium-transporting ATPase, cytoplasmic domain N"/>
    <property type="match status" value="1"/>
</dbReference>
<comment type="caution">
    <text evidence="18">The sequence shown here is derived from an EMBL/GenBank/DDBJ whole genome shotgun (WGS) entry which is preliminary data.</text>
</comment>
<dbReference type="InterPro" id="IPR023299">
    <property type="entry name" value="ATPase_P-typ_cyto_dom_N"/>
</dbReference>
<dbReference type="GO" id="GO:0005507">
    <property type="term" value="F:copper ion binding"/>
    <property type="evidence" value="ECO:0007669"/>
    <property type="project" value="TreeGrafter"/>
</dbReference>
<dbReference type="InterPro" id="IPR008250">
    <property type="entry name" value="ATPase_P-typ_transduc_dom_A_sf"/>
</dbReference>
<evidence type="ECO:0000313" key="18">
    <source>
        <dbReference type="EMBL" id="PIR46528.1"/>
    </source>
</evidence>
<keyword evidence="14 15" id="KW-0472">Membrane</keyword>
<dbReference type="EMBL" id="PCYL01000040">
    <property type="protein sequence ID" value="PIR46528.1"/>
    <property type="molecule type" value="Genomic_DNA"/>
</dbReference>
<keyword evidence="8 15" id="KW-0547">Nucleotide-binding</keyword>
<keyword evidence="5" id="KW-0597">Phosphoprotein</keyword>
<evidence type="ECO:0000256" key="13">
    <source>
        <dbReference type="ARBA" id="ARBA00023065"/>
    </source>
</evidence>
<comment type="similarity">
    <text evidence="2 15">Belongs to the cation transport ATPase (P-type) (TC 3.A.3) family. Type IB subfamily.</text>
</comment>
<dbReference type="NCBIfam" id="TIGR01511">
    <property type="entry name" value="ATPase-IB1_Cu"/>
    <property type="match status" value="1"/>
</dbReference>
<feature type="transmembrane region" description="Helical" evidence="15">
    <location>
        <begin position="147"/>
        <end position="166"/>
    </location>
</feature>
<accession>A0A2H0RJ59</accession>
<dbReference type="Proteomes" id="UP000230833">
    <property type="component" value="Unassembled WGS sequence"/>
</dbReference>
<feature type="domain" description="P-type ATPase A" evidence="17">
    <location>
        <begin position="183"/>
        <end position="284"/>
    </location>
</feature>
<comment type="subcellular location">
    <subcellularLocation>
        <location evidence="1">Cell membrane</location>
        <topology evidence="1">Multi-pass membrane protein</topology>
    </subcellularLocation>
</comment>
<dbReference type="InterPro" id="IPR001757">
    <property type="entry name" value="P_typ_ATPase"/>
</dbReference>
<dbReference type="AlphaFoldDB" id="A0A2H0RJ59"/>
<evidence type="ECO:0000256" key="1">
    <source>
        <dbReference type="ARBA" id="ARBA00004651"/>
    </source>
</evidence>
<dbReference type="NCBIfam" id="TIGR01494">
    <property type="entry name" value="ATPase_P-type"/>
    <property type="match status" value="1"/>
</dbReference>
<dbReference type="Pfam" id="PF00122">
    <property type="entry name" value="E1-E2_ATPase"/>
    <property type="match status" value="1"/>
</dbReference>
<dbReference type="FunFam" id="2.70.150.10:FF:000002">
    <property type="entry name" value="Copper-transporting ATPase 1, putative"/>
    <property type="match status" value="1"/>
</dbReference>
<dbReference type="PRINTS" id="PR00119">
    <property type="entry name" value="CATATPASE"/>
</dbReference>
<dbReference type="GO" id="GO:0016887">
    <property type="term" value="F:ATP hydrolysis activity"/>
    <property type="evidence" value="ECO:0007669"/>
    <property type="project" value="InterPro"/>
</dbReference>
<proteinExistence type="inferred from homology"/>
<keyword evidence="9 15" id="KW-0067">ATP-binding</keyword>
<feature type="transmembrane region" description="Helical" evidence="15">
    <location>
        <begin position="300"/>
        <end position="322"/>
    </location>
</feature>
<dbReference type="SUPFAM" id="SSF56784">
    <property type="entry name" value="HAD-like"/>
    <property type="match status" value="1"/>
</dbReference>
<evidence type="ECO:0000256" key="5">
    <source>
        <dbReference type="ARBA" id="ARBA00022553"/>
    </source>
</evidence>
<keyword evidence="11" id="KW-1278">Translocase</keyword>
<evidence type="ECO:0000256" key="6">
    <source>
        <dbReference type="ARBA" id="ARBA00022692"/>
    </source>
</evidence>
<dbReference type="Gene3D" id="2.70.150.10">
    <property type="entry name" value="Calcium-transporting ATPase, cytoplasmic transduction domain A"/>
    <property type="match status" value="1"/>
</dbReference>
<dbReference type="InterPro" id="IPR059000">
    <property type="entry name" value="ATPase_P-type_domA"/>
</dbReference>
<dbReference type="InterPro" id="IPR027256">
    <property type="entry name" value="P-typ_ATPase_IB"/>
</dbReference>
<keyword evidence="10" id="KW-0460">Magnesium</keyword>
<keyword evidence="6 15" id="KW-0812">Transmembrane</keyword>
<evidence type="ECO:0000256" key="12">
    <source>
        <dbReference type="ARBA" id="ARBA00022989"/>
    </source>
</evidence>
<dbReference type="GO" id="GO:0005886">
    <property type="term" value="C:plasma membrane"/>
    <property type="evidence" value="ECO:0007669"/>
    <property type="project" value="UniProtKB-SubCell"/>
</dbReference>
<dbReference type="SUPFAM" id="SSF81653">
    <property type="entry name" value="Calcium ATPase, transduction domain A"/>
    <property type="match status" value="1"/>
</dbReference>
<dbReference type="Pfam" id="PF00702">
    <property type="entry name" value="Hydrolase"/>
    <property type="match status" value="1"/>
</dbReference>
<dbReference type="InterPro" id="IPR044492">
    <property type="entry name" value="P_typ_ATPase_HD_dom"/>
</dbReference>
<dbReference type="Gene3D" id="3.40.50.1000">
    <property type="entry name" value="HAD superfamily/HAD-like"/>
    <property type="match status" value="1"/>
</dbReference>
<dbReference type="GO" id="GO:0043682">
    <property type="term" value="F:P-type divalent copper transporter activity"/>
    <property type="evidence" value="ECO:0007669"/>
    <property type="project" value="TreeGrafter"/>
</dbReference>
<feature type="transmembrane region" description="Helical" evidence="15">
    <location>
        <begin position="56"/>
        <end position="77"/>
    </location>
</feature>
<dbReference type="InterPro" id="IPR023214">
    <property type="entry name" value="HAD_sf"/>
</dbReference>
<evidence type="ECO:0000313" key="19">
    <source>
        <dbReference type="Proteomes" id="UP000230833"/>
    </source>
</evidence>
<evidence type="ECO:0000259" key="17">
    <source>
        <dbReference type="Pfam" id="PF00122"/>
    </source>
</evidence>
<evidence type="ECO:0000256" key="14">
    <source>
        <dbReference type="ARBA" id="ARBA00023136"/>
    </source>
</evidence>
<evidence type="ECO:0000256" key="15">
    <source>
        <dbReference type="RuleBase" id="RU362081"/>
    </source>
</evidence>
<dbReference type="InterPro" id="IPR018303">
    <property type="entry name" value="ATPase_P-typ_P_site"/>
</dbReference>
<dbReference type="PANTHER" id="PTHR43520:SF5">
    <property type="entry name" value="CATION-TRANSPORTING P-TYPE ATPASE-RELATED"/>
    <property type="match status" value="1"/>
</dbReference>
<dbReference type="InterPro" id="IPR023298">
    <property type="entry name" value="ATPase_P-typ_TM_dom_sf"/>
</dbReference>
<feature type="transmembrane region" description="Helical" evidence="15">
    <location>
        <begin position="120"/>
        <end position="141"/>
    </location>
</feature>
<keyword evidence="4 15" id="KW-1003">Cell membrane</keyword>
<dbReference type="SFLD" id="SFLDG00002">
    <property type="entry name" value="C1.7:_P-type_atpase_like"/>
    <property type="match status" value="1"/>
</dbReference>
<organism evidence="18 19">
    <name type="scientific">Candidatus Vogelbacteria bacterium CG10_big_fil_rev_8_21_14_0_10_45_14</name>
    <dbReference type="NCBI Taxonomy" id="1975042"/>
    <lineage>
        <taxon>Bacteria</taxon>
        <taxon>Candidatus Vogeliibacteriota</taxon>
    </lineage>
</organism>
<dbReference type="SFLD" id="SFLDS00003">
    <property type="entry name" value="Haloacid_Dehalogenase"/>
    <property type="match status" value="1"/>
</dbReference>
<dbReference type="SFLD" id="SFLDF00027">
    <property type="entry name" value="p-type_atpase"/>
    <property type="match status" value="1"/>
</dbReference>
<evidence type="ECO:0000256" key="4">
    <source>
        <dbReference type="ARBA" id="ARBA00022475"/>
    </source>
</evidence>
<evidence type="ECO:0000256" key="16">
    <source>
        <dbReference type="SAM" id="MobiDB-lite"/>
    </source>
</evidence>
<feature type="region of interest" description="Disordered" evidence="16">
    <location>
        <begin position="22"/>
        <end position="49"/>
    </location>
</feature>
<evidence type="ECO:0000256" key="2">
    <source>
        <dbReference type="ARBA" id="ARBA00006024"/>
    </source>
</evidence>
<keyword evidence="3" id="KW-0813">Transport</keyword>
<evidence type="ECO:0000256" key="8">
    <source>
        <dbReference type="ARBA" id="ARBA00022741"/>
    </source>
</evidence>
<dbReference type="SUPFAM" id="SSF81665">
    <property type="entry name" value="Calcium ATPase, transmembrane domain M"/>
    <property type="match status" value="1"/>
</dbReference>
<dbReference type="GO" id="GO:0005524">
    <property type="term" value="F:ATP binding"/>
    <property type="evidence" value="ECO:0007669"/>
    <property type="project" value="UniProtKB-UniRule"/>
</dbReference>
<evidence type="ECO:0000256" key="10">
    <source>
        <dbReference type="ARBA" id="ARBA00022842"/>
    </source>
</evidence>
<keyword evidence="13" id="KW-0406">Ion transport</keyword>
<evidence type="ECO:0000256" key="11">
    <source>
        <dbReference type="ARBA" id="ARBA00022967"/>
    </source>
</evidence>
<keyword evidence="12 15" id="KW-1133">Transmembrane helix</keyword>